<evidence type="ECO:0000256" key="7">
    <source>
        <dbReference type="ARBA" id="ARBA00048933"/>
    </source>
</evidence>
<comment type="catalytic activity">
    <reaction evidence="7 8">
        <text>2 reduced [adrenodoxin] + NADP(+) + H(+) = 2 oxidized [adrenodoxin] + NADPH</text>
        <dbReference type="Rhea" id="RHEA:42312"/>
        <dbReference type="Rhea" id="RHEA-COMP:9998"/>
        <dbReference type="Rhea" id="RHEA-COMP:9999"/>
        <dbReference type="ChEBI" id="CHEBI:15378"/>
        <dbReference type="ChEBI" id="CHEBI:33737"/>
        <dbReference type="ChEBI" id="CHEBI:33738"/>
        <dbReference type="ChEBI" id="CHEBI:57783"/>
        <dbReference type="ChEBI" id="CHEBI:58349"/>
        <dbReference type="EC" id="1.18.1.6"/>
    </reaction>
</comment>
<name>A0A8K0TSM9_9PEZI</name>
<dbReference type="InterPro" id="IPR055275">
    <property type="entry name" value="Ferredox_Rdtase"/>
</dbReference>
<keyword evidence="14" id="KW-1185">Reference proteome</keyword>
<dbReference type="AlphaFoldDB" id="A0A8K0TSM9"/>
<feature type="binding site" evidence="10">
    <location>
        <begin position="243"/>
        <end position="244"/>
    </location>
    <ligand>
        <name>NADP(+)</name>
        <dbReference type="ChEBI" id="CHEBI:58349"/>
    </ligand>
</feature>
<dbReference type="Pfam" id="PF07992">
    <property type="entry name" value="Pyr_redox_2"/>
    <property type="match status" value="1"/>
</dbReference>
<feature type="binding site" evidence="9">
    <location>
        <position position="53"/>
    </location>
    <ligand>
        <name>FAD</name>
        <dbReference type="ChEBI" id="CHEBI:57692"/>
    </ligand>
</feature>
<feature type="compositionally biased region" description="Polar residues" evidence="11">
    <location>
        <begin position="30"/>
        <end position="39"/>
    </location>
</feature>
<dbReference type="Gene3D" id="3.40.50.720">
    <property type="entry name" value="NAD(P)-binding Rossmann-like Domain"/>
    <property type="match status" value="1"/>
</dbReference>
<keyword evidence="8" id="KW-0496">Mitochondrion</keyword>
<dbReference type="Proteomes" id="UP000813385">
    <property type="component" value="Unassembled WGS sequence"/>
</dbReference>
<evidence type="ECO:0000313" key="13">
    <source>
        <dbReference type="EMBL" id="KAH7375749.1"/>
    </source>
</evidence>
<sequence>MYKLSTRASLTARTSWSGSLSKSTHPKCSPYTTTSSSRHGSPFRMAVIGSGPAGFYTAYRVMSRLPMATIDMYETLPVPFGLVRFGVAPDHPEVKNCRDKFDEIASSPNFTFIGNASVGGAVAHPESQTIPLTALLRNYDAVLFAYGAANDRRLGVPGESSLGGIYSAREFVGWYNGLPECADLAPDLTTGDEAVIVGQGNVALDVARMLLEDVDSLRKTDIAEHALEALSKSRIRRVHVVGRRGPMQAAFTIKEARELMKIPGVAFHPAEASLIPPDLKHLPRAARRLMEVVVKGSQSDPETAKRSWSLDFCLSPKAFLPSDQHPGHVGTSVLEQTELSSRFDPAAQLRLTGREIRVPSSTVFRSIGYKSSPLPGFEEAGVLFDQRSGVIMNDGMGRVLQNEASDGGSTLRSATYPGLYCAGWVKRGPTGVIANTMQDAFESGDSIVQDWLSGVDFLNHWDGETRAGWQGICQTSDVAMNVVHWSGWQKIDSAERARGVVRGKEREKFTSTAEMLEAAS</sequence>
<evidence type="ECO:0000259" key="12">
    <source>
        <dbReference type="Pfam" id="PF07992"/>
    </source>
</evidence>
<dbReference type="InterPro" id="IPR021163">
    <property type="entry name" value="Ferredox_Rdtase_adrenod"/>
</dbReference>
<feature type="region of interest" description="Disordered" evidence="11">
    <location>
        <begin position="15"/>
        <end position="39"/>
    </location>
</feature>
<comment type="cofactor">
    <cofactor evidence="1 8 9">
        <name>FAD</name>
        <dbReference type="ChEBI" id="CHEBI:57692"/>
    </cofactor>
</comment>
<dbReference type="PANTHER" id="PTHR48467">
    <property type="entry name" value="GLUTAMATE SYNTHASE 1 [NADH], CHLOROPLASTIC-LIKE"/>
    <property type="match status" value="1"/>
</dbReference>
<feature type="binding site" evidence="9">
    <location>
        <position position="118"/>
    </location>
    <ligand>
        <name>FAD</name>
        <dbReference type="ChEBI" id="CHEBI:57692"/>
    </ligand>
</feature>
<feature type="domain" description="FAD/NAD(P)-binding" evidence="12">
    <location>
        <begin position="44"/>
        <end position="210"/>
    </location>
</feature>
<feature type="binding site" evidence="10">
    <location>
        <position position="255"/>
    </location>
    <ligand>
        <name>NADP(+)</name>
        <dbReference type="ChEBI" id="CHEBI:58349"/>
    </ligand>
</feature>
<evidence type="ECO:0000256" key="6">
    <source>
        <dbReference type="ARBA" id="ARBA00023002"/>
    </source>
</evidence>
<evidence type="ECO:0000256" key="9">
    <source>
        <dbReference type="PIRSR" id="PIRSR000362-1"/>
    </source>
</evidence>
<evidence type="ECO:0000256" key="10">
    <source>
        <dbReference type="PIRSR" id="PIRSR000362-2"/>
    </source>
</evidence>
<dbReference type="InterPro" id="IPR023753">
    <property type="entry name" value="FAD/NAD-binding_dom"/>
</dbReference>
<feature type="binding site" evidence="9">
    <location>
        <position position="424"/>
    </location>
    <ligand>
        <name>FAD</name>
        <dbReference type="ChEBI" id="CHEBI:57692"/>
    </ligand>
</feature>
<keyword evidence="4 8" id="KW-0274">FAD</keyword>
<dbReference type="GO" id="GO:0005739">
    <property type="term" value="C:mitochondrion"/>
    <property type="evidence" value="ECO:0007669"/>
    <property type="project" value="UniProtKB-SubCell"/>
</dbReference>
<protein>
    <recommendedName>
        <fullName evidence="8">NADPH:adrenodoxin oxidoreductase, mitochondrial</fullName>
        <ecNumber evidence="8">1.18.1.6</ecNumber>
    </recommendedName>
</protein>
<keyword evidence="5 8" id="KW-0521">NADP</keyword>
<accession>A0A8K0TSM9</accession>
<dbReference type="GO" id="GO:0016491">
    <property type="term" value="F:oxidoreductase activity"/>
    <property type="evidence" value="ECO:0007669"/>
    <property type="project" value="UniProtKB-KW"/>
</dbReference>
<comment type="subcellular location">
    <subcellularLocation>
        <location evidence="8">Mitochondrion</location>
    </subcellularLocation>
</comment>
<keyword evidence="6 8" id="KW-0560">Oxidoreductase</keyword>
<dbReference type="PANTHER" id="PTHR48467:SF1">
    <property type="entry name" value="GLUTAMATE SYNTHASE 1 [NADH], CHLOROPLASTIC-LIKE"/>
    <property type="match status" value="1"/>
</dbReference>
<evidence type="ECO:0000313" key="14">
    <source>
        <dbReference type="Proteomes" id="UP000813385"/>
    </source>
</evidence>
<evidence type="ECO:0000256" key="8">
    <source>
        <dbReference type="PIRNR" id="PIRNR000362"/>
    </source>
</evidence>
<feature type="binding site" evidence="9">
    <location>
        <position position="74"/>
    </location>
    <ligand>
        <name>FAD</name>
        <dbReference type="ChEBI" id="CHEBI:57692"/>
    </ligand>
</feature>
<organism evidence="13 14">
    <name type="scientific">Plectosphaerella cucumerina</name>
    <dbReference type="NCBI Taxonomy" id="40658"/>
    <lineage>
        <taxon>Eukaryota</taxon>
        <taxon>Fungi</taxon>
        <taxon>Dikarya</taxon>
        <taxon>Ascomycota</taxon>
        <taxon>Pezizomycotina</taxon>
        <taxon>Sordariomycetes</taxon>
        <taxon>Hypocreomycetidae</taxon>
        <taxon>Glomerellales</taxon>
        <taxon>Plectosphaerellaceae</taxon>
        <taxon>Plectosphaerella</taxon>
    </lineage>
</organism>
<feature type="binding site" evidence="10">
    <location>
        <position position="431"/>
    </location>
    <ligand>
        <name>NADP(+)</name>
        <dbReference type="ChEBI" id="CHEBI:58349"/>
    </ligand>
</feature>
<evidence type="ECO:0000256" key="11">
    <source>
        <dbReference type="SAM" id="MobiDB-lite"/>
    </source>
</evidence>
<comment type="caution">
    <text evidence="13">The sequence shown here is derived from an EMBL/GenBank/DDBJ whole genome shotgun (WGS) entry which is preliminary data.</text>
</comment>
<dbReference type="InterPro" id="IPR036188">
    <property type="entry name" value="FAD/NAD-bd_sf"/>
</dbReference>
<evidence type="ECO:0000256" key="1">
    <source>
        <dbReference type="ARBA" id="ARBA00001974"/>
    </source>
</evidence>
<dbReference type="EC" id="1.18.1.6" evidence="8"/>
<feature type="binding site" evidence="9">
    <location>
        <begin position="431"/>
        <end position="433"/>
    </location>
    <ligand>
        <name>FAD</name>
        <dbReference type="ChEBI" id="CHEBI:57692"/>
    </ligand>
</feature>
<dbReference type="PRINTS" id="PR00419">
    <property type="entry name" value="ADXRDTASE"/>
</dbReference>
<dbReference type="Gene3D" id="3.50.50.60">
    <property type="entry name" value="FAD/NAD(P)-binding domain"/>
    <property type="match status" value="1"/>
</dbReference>
<evidence type="ECO:0000256" key="2">
    <source>
        <dbReference type="ARBA" id="ARBA00008312"/>
    </source>
</evidence>
<evidence type="ECO:0000256" key="5">
    <source>
        <dbReference type="ARBA" id="ARBA00022857"/>
    </source>
</evidence>
<dbReference type="PIRSF" id="PIRSF000362">
    <property type="entry name" value="FNR"/>
    <property type="match status" value="1"/>
</dbReference>
<evidence type="ECO:0000256" key="4">
    <source>
        <dbReference type="ARBA" id="ARBA00022827"/>
    </source>
</evidence>
<feature type="binding site" evidence="9">
    <location>
        <position position="82"/>
    </location>
    <ligand>
        <name>FAD</name>
        <dbReference type="ChEBI" id="CHEBI:57692"/>
    </ligand>
</feature>
<dbReference type="SUPFAM" id="SSF51971">
    <property type="entry name" value="Nucleotide-binding domain"/>
    <property type="match status" value="1"/>
</dbReference>
<keyword evidence="3 8" id="KW-0285">Flavoprotein</keyword>
<reference evidence="13" key="1">
    <citation type="journal article" date="2021" name="Nat. Commun.">
        <title>Genetic determinants of endophytism in the Arabidopsis root mycobiome.</title>
        <authorList>
            <person name="Mesny F."/>
            <person name="Miyauchi S."/>
            <person name="Thiergart T."/>
            <person name="Pickel B."/>
            <person name="Atanasova L."/>
            <person name="Karlsson M."/>
            <person name="Huettel B."/>
            <person name="Barry K.W."/>
            <person name="Haridas S."/>
            <person name="Chen C."/>
            <person name="Bauer D."/>
            <person name="Andreopoulos W."/>
            <person name="Pangilinan J."/>
            <person name="LaButti K."/>
            <person name="Riley R."/>
            <person name="Lipzen A."/>
            <person name="Clum A."/>
            <person name="Drula E."/>
            <person name="Henrissat B."/>
            <person name="Kohler A."/>
            <person name="Grigoriev I.V."/>
            <person name="Martin F.M."/>
            <person name="Hacquard S."/>
        </authorList>
    </citation>
    <scope>NUCLEOTIDE SEQUENCE</scope>
    <source>
        <strain evidence="13">MPI-CAGE-AT-0016</strain>
    </source>
</reference>
<feature type="binding site" evidence="10">
    <location>
        <begin position="199"/>
        <end position="202"/>
    </location>
    <ligand>
        <name>NADP(+)</name>
        <dbReference type="ChEBI" id="CHEBI:58349"/>
    </ligand>
</feature>
<gene>
    <name evidence="13" type="ORF">B0T11DRAFT_12838</name>
</gene>
<dbReference type="OrthoDB" id="333024at2759"/>
<comment type="similarity">
    <text evidence="2 8">Belongs to the ferredoxin--NADP reductase type 1 family.</text>
</comment>
<evidence type="ECO:0000256" key="3">
    <source>
        <dbReference type="ARBA" id="ARBA00022630"/>
    </source>
</evidence>
<dbReference type="EMBL" id="JAGPXD010000001">
    <property type="protein sequence ID" value="KAH7375749.1"/>
    <property type="molecule type" value="Genomic_DNA"/>
</dbReference>
<proteinExistence type="inferred from homology"/>